<comment type="caution">
    <text evidence="12">The sequence shown here is derived from an EMBL/GenBank/DDBJ whole genome shotgun (WGS) entry which is preliminary data.</text>
</comment>
<dbReference type="GO" id="GO:0005886">
    <property type="term" value="C:plasma membrane"/>
    <property type="evidence" value="ECO:0007669"/>
    <property type="project" value="TreeGrafter"/>
</dbReference>
<evidence type="ECO:0000256" key="1">
    <source>
        <dbReference type="ARBA" id="ARBA00004141"/>
    </source>
</evidence>
<dbReference type="GO" id="GO:0005524">
    <property type="term" value="F:ATP binding"/>
    <property type="evidence" value="ECO:0007669"/>
    <property type="project" value="UniProtKB-KW"/>
</dbReference>
<dbReference type="EMBL" id="VIIS01000083">
    <property type="protein sequence ID" value="KAF0313537.1"/>
    <property type="molecule type" value="Genomic_DNA"/>
</dbReference>
<evidence type="ECO:0000256" key="2">
    <source>
        <dbReference type="ARBA" id="ARBA00005814"/>
    </source>
</evidence>
<dbReference type="GO" id="GO:0016887">
    <property type="term" value="F:ATP hydrolysis activity"/>
    <property type="evidence" value="ECO:0007669"/>
    <property type="project" value="InterPro"/>
</dbReference>
<evidence type="ECO:0000259" key="11">
    <source>
        <dbReference type="PROSITE" id="PS50893"/>
    </source>
</evidence>
<dbReference type="SUPFAM" id="SSF52540">
    <property type="entry name" value="P-loop containing nucleoside triphosphate hydrolases"/>
    <property type="match status" value="1"/>
</dbReference>
<dbReference type="CDD" id="cd03213">
    <property type="entry name" value="ABCG_EPDR"/>
    <property type="match status" value="1"/>
</dbReference>
<keyword evidence="8 10" id="KW-0472">Membrane</keyword>
<evidence type="ECO:0000256" key="7">
    <source>
        <dbReference type="ARBA" id="ARBA00022989"/>
    </source>
</evidence>
<dbReference type="InterPro" id="IPR003593">
    <property type="entry name" value="AAA+_ATPase"/>
</dbReference>
<keyword evidence="3" id="KW-0813">Transport</keyword>
<evidence type="ECO:0000256" key="3">
    <source>
        <dbReference type="ARBA" id="ARBA00022448"/>
    </source>
</evidence>
<dbReference type="Pfam" id="PF01061">
    <property type="entry name" value="ABC2_membrane"/>
    <property type="match status" value="1"/>
</dbReference>
<organism evidence="12 13">
    <name type="scientific">Amphibalanus amphitrite</name>
    <name type="common">Striped barnacle</name>
    <name type="synonym">Balanus amphitrite</name>
    <dbReference type="NCBI Taxonomy" id="1232801"/>
    <lineage>
        <taxon>Eukaryota</taxon>
        <taxon>Metazoa</taxon>
        <taxon>Ecdysozoa</taxon>
        <taxon>Arthropoda</taxon>
        <taxon>Crustacea</taxon>
        <taxon>Multicrustacea</taxon>
        <taxon>Cirripedia</taxon>
        <taxon>Thoracica</taxon>
        <taxon>Thoracicalcarea</taxon>
        <taxon>Balanomorpha</taxon>
        <taxon>Balanoidea</taxon>
        <taxon>Balanidae</taxon>
        <taxon>Amphibalaninae</taxon>
        <taxon>Amphibalanus</taxon>
    </lineage>
</organism>
<evidence type="ECO:0000256" key="10">
    <source>
        <dbReference type="SAM" id="Phobius"/>
    </source>
</evidence>
<sequence>MWAFRGKCVTGPKVKHQRDLRVKMVTSPKKTSQVVRFTEGVSAEELTQPGLKTNGSSTGVRMFHRLPKSQPIKIEFDDLTYTVAASRRRGQVTRERKTILDGVTGVFRPGQLTAIMGPSGAGKSTLLNILAGYRVRNVEGSIRVNGTARSLQTFRKIQAYIMQDDHLLPHLSVDEAMMAAANLKLGPGFTHHGRRQVIDDVLEALGLSSSRSTRCVRLSGGQKKRLSIALELLNNPPVMFFDEPTSGLDSNSCSSCVSLLKTLAEGGRTIICTIHQPSSRLFQQFDQLYILARGSCIYRGTRPNLVPALAAAGLHCPGFHNPADFVMEAASGEYGDWITTLVAASRNGKSTQWTAADGSPAARRSLQDTCHSTDETQPGGTDSISNGAAAAVAPSGAGSALAESASGEPSVAAAGEPGSSSLLLGEAETGAVVVSGASQRLDAGREPFTTSATTQFCVLLKRTCRSIIRDRMLTMSRLASHVLFGLMIGSLYLGIGNEAKSAYNNAAQLFFAVMFLLFGALMSTILTFPLEMSVMKKEYMNCWYSVKSYYLAKTVADLPFQIVFPLIYDVIVYFMTSQPMELDRFCMFCLMTILTALVAQSVGLVIGAFCDIQLAVFLGPITMIPIILFSGFFVNLSTVPVWLSWLSYLSYARYSFEGLMLAVYGFDREDMHCSVPFCHYRSPKKFLKELDMLESDYWTDVLALSVMTVLLRLVGYFVLRYKLKLER</sequence>
<dbReference type="Pfam" id="PF00005">
    <property type="entry name" value="ABC_tran"/>
    <property type="match status" value="1"/>
</dbReference>
<dbReference type="Gene3D" id="3.40.50.300">
    <property type="entry name" value="P-loop containing nucleotide triphosphate hydrolases"/>
    <property type="match status" value="1"/>
</dbReference>
<feature type="transmembrane region" description="Helical" evidence="10">
    <location>
        <begin position="648"/>
        <end position="666"/>
    </location>
</feature>
<evidence type="ECO:0000256" key="4">
    <source>
        <dbReference type="ARBA" id="ARBA00022692"/>
    </source>
</evidence>
<dbReference type="AlphaFoldDB" id="A0A6A4X2K5"/>
<accession>A0A6A4X2K5</accession>
<feature type="compositionally biased region" description="Polar residues" evidence="9">
    <location>
        <begin position="367"/>
        <end position="384"/>
    </location>
</feature>
<feature type="transmembrane region" description="Helical" evidence="10">
    <location>
        <begin position="697"/>
        <end position="719"/>
    </location>
</feature>
<comment type="similarity">
    <text evidence="2">Belongs to the ABC transporter superfamily. ABCG family. Eye pigment precursor importer (TC 3.A.1.204) subfamily.</text>
</comment>
<feature type="domain" description="ABC transporter" evidence="11">
    <location>
        <begin position="74"/>
        <end position="318"/>
    </location>
</feature>
<keyword evidence="5" id="KW-0547">Nucleotide-binding</keyword>
<gene>
    <name evidence="12" type="primary">ABCG1</name>
    <name evidence="12" type="ORF">FJT64_015944</name>
</gene>
<feature type="transmembrane region" description="Helical" evidence="10">
    <location>
        <begin position="615"/>
        <end position="636"/>
    </location>
</feature>
<feature type="transmembrane region" description="Helical" evidence="10">
    <location>
        <begin position="558"/>
        <end position="576"/>
    </location>
</feature>
<feature type="transmembrane region" description="Helical" evidence="10">
    <location>
        <begin position="588"/>
        <end position="609"/>
    </location>
</feature>
<dbReference type="PROSITE" id="PS00211">
    <property type="entry name" value="ABC_TRANSPORTER_1"/>
    <property type="match status" value="1"/>
</dbReference>
<dbReference type="Proteomes" id="UP000440578">
    <property type="component" value="Unassembled WGS sequence"/>
</dbReference>
<reference evidence="12 13" key="1">
    <citation type="submission" date="2019-07" db="EMBL/GenBank/DDBJ databases">
        <title>Draft genome assembly of a fouling barnacle, Amphibalanus amphitrite (Darwin, 1854): The first reference genome for Thecostraca.</title>
        <authorList>
            <person name="Kim W."/>
        </authorList>
    </citation>
    <scope>NUCLEOTIDE SEQUENCE [LARGE SCALE GENOMIC DNA]</scope>
    <source>
        <strain evidence="12">SNU_AA5</strain>
        <tissue evidence="12">Soma without cirri and trophi</tissue>
    </source>
</reference>
<evidence type="ECO:0000256" key="9">
    <source>
        <dbReference type="SAM" id="MobiDB-lite"/>
    </source>
</evidence>
<evidence type="ECO:0000256" key="5">
    <source>
        <dbReference type="ARBA" id="ARBA00022741"/>
    </source>
</evidence>
<keyword evidence="13" id="KW-1185">Reference proteome</keyword>
<dbReference type="SMART" id="SM00382">
    <property type="entry name" value="AAA"/>
    <property type="match status" value="1"/>
</dbReference>
<evidence type="ECO:0000313" key="13">
    <source>
        <dbReference type="Proteomes" id="UP000440578"/>
    </source>
</evidence>
<dbReference type="PROSITE" id="PS50893">
    <property type="entry name" value="ABC_TRANSPORTER_2"/>
    <property type="match status" value="1"/>
</dbReference>
<dbReference type="PANTHER" id="PTHR48041">
    <property type="entry name" value="ABC TRANSPORTER G FAMILY MEMBER 28"/>
    <property type="match status" value="1"/>
</dbReference>
<keyword evidence="4 10" id="KW-0812">Transmembrane</keyword>
<dbReference type="GO" id="GO:0140359">
    <property type="term" value="F:ABC-type transporter activity"/>
    <property type="evidence" value="ECO:0007669"/>
    <property type="project" value="InterPro"/>
</dbReference>
<comment type="subcellular location">
    <subcellularLocation>
        <location evidence="1">Membrane</location>
        <topology evidence="1">Multi-pass membrane protein</topology>
    </subcellularLocation>
</comment>
<dbReference type="InterPro" id="IPR003439">
    <property type="entry name" value="ABC_transporter-like_ATP-bd"/>
</dbReference>
<dbReference type="PANTHER" id="PTHR48041:SF78">
    <property type="entry name" value="ABC TRANSPORTER EXPRESSED IN TRACHEA, ISOFORM A"/>
    <property type="match status" value="1"/>
</dbReference>
<feature type="region of interest" description="Disordered" evidence="9">
    <location>
        <begin position="350"/>
        <end position="387"/>
    </location>
</feature>
<name>A0A6A4X2K5_AMPAM</name>
<evidence type="ECO:0000256" key="6">
    <source>
        <dbReference type="ARBA" id="ARBA00022840"/>
    </source>
</evidence>
<dbReference type="InterPro" id="IPR017871">
    <property type="entry name" value="ABC_transporter-like_CS"/>
</dbReference>
<protein>
    <submittedName>
        <fullName evidence="12">ATP-binding cassette sub-family G member 1</fullName>
    </submittedName>
</protein>
<dbReference type="InterPro" id="IPR013525">
    <property type="entry name" value="ABC2_TM"/>
</dbReference>
<keyword evidence="7 10" id="KW-1133">Transmembrane helix</keyword>
<evidence type="ECO:0000313" key="12">
    <source>
        <dbReference type="EMBL" id="KAF0313537.1"/>
    </source>
</evidence>
<dbReference type="OrthoDB" id="6334556at2759"/>
<dbReference type="FunFam" id="3.40.50.300:FF:001077">
    <property type="entry name" value="Uncharacterized protein, isoform A"/>
    <property type="match status" value="1"/>
</dbReference>
<feature type="transmembrane region" description="Helical" evidence="10">
    <location>
        <begin position="478"/>
        <end position="495"/>
    </location>
</feature>
<proteinExistence type="inferred from homology"/>
<dbReference type="InterPro" id="IPR027417">
    <property type="entry name" value="P-loop_NTPase"/>
</dbReference>
<evidence type="ECO:0000256" key="8">
    <source>
        <dbReference type="ARBA" id="ARBA00023136"/>
    </source>
</evidence>
<feature type="transmembrane region" description="Helical" evidence="10">
    <location>
        <begin position="507"/>
        <end position="530"/>
    </location>
</feature>
<keyword evidence="6 12" id="KW-0067">ATP-binding</keyword>
<dbReference type="InterPro" id="IPR050352">
    <property type="entry name" value="ABCG_transporters"/>
</dbReference>